<feature type="transmembrane region" description="Helical" evidence="9">
    <location>
        <begin position="33"/>
        <end position="51"/>
    </location>
</feature>
<proteinExistence type="predicted"/>
<dbReference type="CDD" id="cd16917">
    <property type="entry name" value="HATPase_UhpB-NarQ-NarX-like"/>
    <property type="match status" value="1"/>
</dbReference>
<dbReference type="AlphaFoldDB" id="A0A6I6F8D2"/>
<keyword evidence="9" id="KW-0472">Membrane</keyword>
<evidence type="ECO:0000259" key="10">
    <source>
        <dbReference type="Pfam" id="PF07730"/>
    </source>
</evidence>
<evidence type="ECO:0000256" key="2">
    <source>
        <dbReference type="ARBA" id="ARBA00012438"/>
    </source>
</evidence>
<evidence type="ECO:0000256" key="8">
    <source>
        <dbReference type="ARBA" id="ARBA00023012"/>
    </source>
</evidence>
<dbReference type="InterPro" id="IPR025828">
    <property type="entry name" value="Put_sensor_dom"/>
</dbReference>
<dbReference type="OrthoDB" id="5242012at2"/>
<evidence type="ECO:0000256" key="5">
    <source>
        <dbReference type="ARBA" id="ARBA00022741"/>
    </source>
</evidence>
<dbReference type="InterPro" id="IPR011712">
    <property type="entry name" value="Sig_transdc_His_kin_sub3_dim/P"/>
</dbReference>
<feature type="transmembrane region" description="Helical" evidence="9">
    <location>
        <begin position="124"/>
        <end position="149"/>
    </location>
</feature>
<evidence type="ECO:0000313" key="12">
    <source>
        <dbReference type="EMBL" id="QGV79124.1"/>
    </source>
</evidence>
<keyword evidence="8" id="KW-0902">Two-component regulatory system</keyword>
<dbReference type="Pfam" id="PF07730">
    <property type="entry name" value="HisKA_3"/>
    <property type="match status" value="1"/>
</dbReference>
<dbReference type="PANTHER" id="PTHR24421:SF10">
    <property type="entry name" value="NITRATE_NITRITE SENSOR PROTEIN NARQ"/>
    <property type="match status" value="1"/>
</dbReference>
<keyword evidence="6 12" id="KW-0418">Kinase</keyword>
<name>A0A6I6F8D2_9ACTN</name>
<evidence type="ECO:0000256" key="4">
    <source>
        <dbReference type="ARBA" id="ARBA00022679"/>
    </source>
</evidence>
<feature type="domain" description="Signal transduction histidine kinase subgroup 3 dimerisation and phosphoacceptor" evidence="10">
    <location>
        <begin position="249"/>
        <end position="314"/>
    </location>
</feature>
<gene>
    <name evidence="12" type="ORF">EIZ62_13325</name>
</gene>
<protein>
    <recommendedName>
        <fullName evidence="2">histidine kinase</fullName>
        <ecNumber evidence="2">2.7.13.3</ecNumber>
    </recommendedName>
</protein>
<dbReference type="Proteomes" id="UP000422572">
    <property type="component" value="Chromosome"/>
</dbReference>
<keyword evidence="4" id="KW-0808">Transferase</keyword>
<dbReference type="GO" id="GO:0000155">
    <property type="term" value="F:phosphorelay sensor kinase activity"/>
    <property type="evidence" value="ECO:0007669"/>
    <property type="project" value="InterPro"/>
</dbReference>
<dbReference type="Gene3D" id="1.20.5.1930">
    <property type="match status" value="1"/>
</dbReference>
<keyword evidence="9" id="KW-0812">Transmembrane</keyword>
<organism evidence="12 13">
    <name type="scientific">Streptomyces ficellus</name>
    <dbReference type="NCBI Taxonomy" id="1977088"/>
    <lineage>
        <taxon>Bacteria</taxon>
        <taxon>Bacillati</taxon>
        <taxon>Actinomycetota</taxon>
        <taxon>Actinomycetes</taxon>
        <taxon>Kitasatosporales</taxon>
        <taxon>Streptomycetaceae</taxon>
        <taxon>Streptomyces</taxon>
    </lineage>
</organism>
<dbReference type="SUPFAM" id="SSF55874">
    <property type="entry name" value="ATPase domain of HSP90 chaperone/DNA topoisomerase II/histidine kinase"/>
    <property type="match status" value="1"/>
</dbReference>
<dbReference type="InterPro" id="IPR050482">
    <property type="entry name" value="Sensor_HK_TwoCompSys"/>
</dbReference>
<dbReference type="PANTHER" id="PTHR24421">
    <property type="entry name" value="NITRATE/NITRITE SENSOR PROTEIN NARX-RELATED"/>
    <property type="match status" value="1"/>
</dbReference>
<reference evidence="12 13" key="1">
    <citation type="submission" date="2018-12" db="EMBL/GenBank/DDBJ databases">
        <title>Complete genome sequence of Streptomyces ficellus NRRL8067, the producer of ficellomycin, feldamycin and nojirimycin.</title>
        <authorList>
            <person name="Zhang H."/>
            <person name="Yue R."/>
            <person name="Liu Y."/>
            <person name="Li M."/>
            <person name="Mu H."/>
            <person name="Zhang J."/>
        </authorList>
    </citation>
    <scope>NUCLEOTIDE SEQUENCE [LARGE SCALE GENOMIC DNA]</scope>
    <source>
        <strain evidence="12 13">NRRL 8067</strain>
    </source>
</reference>
<evidence type="ECO:0000256" key="1">
    <source>
        <dbReference type="ARBA" id="ARBA00000085"/>
    </source>
</evidence>
<dbReference type="GO" id="GO:0016020">
    <property type="term" value="C:membrane"/>
    <property type="evidence" value="ECO:0007669"/>
    <property type="project" value="InterPro"/>
</dbReference>
<accession>A0A6I6F8D2</accession>
<dbReference type="GO" id="GO:0005524">
    <property type="term" value="F:ATP binding"/>
    <property type="evidence" value="ECO:0007669"/>
    <property type="project" value="UniProtKB-KW"/>
</dbReference>
<keyword evidence="7" id="KW-0067">ATP-binding</keyword>
<dbReference type="RefSeq" id="WP_156692881.1">
    <property type="nucleotide sequence ID" value="NZ_CP034279.1"/>
</dbReference>
<comment type="catalytic activity">
    <reaction evidence="1">
        <text>ATP + protein L-histidine = ADP + protein N-phospho-L-histidine.</text>
        <dbReference type="EC" id="2.7.13.3"/>
    </reaction>
</comment>
<dbReference type="Gene3D" id="3.30.565.10">
    <property type="entry name" value="Histidine kinase-like ATPase, C-terminal domain"/>
    <property type="match status" value="1"/>
</dbReference>
<evidence type="ECO:0000256" key="9">
    <source>
        <dbReference type="SAM" id="Phobius"/>
    </source>
</evidence>
<dbReference type="EMBL" id="CP034279">
    <property type="protein sequence ID" value="QGV79124.1"/>
    <property type="molecule type" value="Genomic_DNA"/>
</dbReference>
<evidence type="ECO:0000256" key="7">
    <source>
        <dbReference type="ARBA" id="ARBA00022840"/>
    </source>
</evidence>
<feature type="transmembrane region" description="Helical" evidence="9">
    <location>
        <begin position="57"/>
        <end position="78"/>
    </location>
</feature>
<evidence type="ECO:0000256" key="6">
    <source>
        <dbReference type="ARBA" id="ARBA00022777"/>
    </source>
</evidence>
<evidence type="ECO:0000259" key="11">
    <source>
        <dbReference type="Pfam" id="PF13796"/>
    </source>
</evidence>
<keyword evidence="3" id="KW-0597">Phosphoprotein</keyword>
<dbReference type="InterPro" id="IPR036890">
    <property type="entry name" value="HATPase_C_sf"/>
</dbReference>
<dbReference type="EC" id="2.7.13.3" evidence="2"/>
<dbReference type="GO" id="GO:0046983">
    <property type="term" value="F:protein dimerization activity"/>
    <property type="evidence" value="ECO:0007669"/>
    <property type="project" value="InterPro"/>
</dbReference>
<sequence>MALAHGPETRHHRLPAVLRAPVEARTWREFGHLLLGLPLSVLYFALSITMVSLGAGLVVTFLGVPLLAAALVMCRAFGTVERARARGLLGVEIAEPAPVRGRPGGGLMGWVGGVLKSGESWRHFLYSVLHMPWAIFAFSVSLAFFTYGWGLLTYPLWRWVFPAYAGVDGIQLYGDGTHEFYLDSPVEVAVTSLTGLFFVLVTPWVIRALAGVDRLLVVGLLSPSRLATRVSELESDRGVVVDTAAADLRRIERDLHDGAQARLVALAMDLGLAKEKLLEDPEAASAMVDEAHGEVKLALAELRDLARGIHPAVLTDRGLDAALSAVASRCTVPVTVEVDLPTRPAPAIEGIAYFTVSELLQNVSKHSRASRATVDVWRVDDRLMLQVTDDGCGGADVTGGRGLAGLTERLDAVDGILAVQSPAGGPTTVVAELPWRG</sequence>
<dbReference type="Pfam" id="PF13796">
    <property type="entry name" value="Sensor"/>
    <property type="match status" value="1"/>
</dbReference>
<feature type="domain" description="Putative sensor" evidence="11">
    <location>
        <begin position="32"/>
        <end position="221"/>
    </location>
</feature>
<keyword evidence="5" id="KW-0547">Nucleotide-binding</keyword>
<keyword evidence="9" id="KW-1133">Transmembrane helix</keyword>
<dbReference type="KEGG" id="sfic:EIZ62_13325"/>
<evidence type="ECO:0000256" key="3">
    <source>
        <dbReference type="ARBA" id="ARBA00022553"/>
    </source>
</evidence>
<evidence type="ECO:0000313" key="13">
    <source>
        <dbReference type="Proteomes" id="UP000422572"/>
    </source>
</evidence>
<keyword evidence="13" id="KW-1185">Reference proteome</keyword>
<feature type="transmembrane region" description="Helical" evidence="9">
    <location>
        <begin position="188"/>
        <end position="206"/>
    </location>
</feature>